<dbReference type="Gene3D" id="2.60.40.2160">
    <property type="entry name" value="Interleukin-17 receptor A/B, fibronectin-III-like domain 1"/>
    <property type="match status" value="1"/>
</dbReference>
<dbReference type="Pfam" id="PF08357">
    <property type="entry name" value="SEFIR"/>
    <property type="match status" value="1"/>
</dbReference>
<feature type="compositionally biased region" description="Polar residues" evidence="9">
    <location>
        <begin position="827"/>
        <end position="842"/>
    </location>
</feature>
<dbReference type="Pfam" id="PF16556">
    <property type="entry name" value="IL17R_fnIII_D1"/>
    <property type="match status" value="1"/>
</dbReference>
<dbReference type="Gene3D" id="3.40.50.11530">
    <property type="match status" value="1"/>
</dbReference>
<keyword evidence="8" id="KW-0325">Glycoprotein</keyword>
<comment type="subcellular location">
    <subcellularLocation>
        <location evidence="1">Cell membrane</location>
        <topology evidence="1">Single-pass type I membrane protein</topology>
    </subcellularLocation>
</comment>
<proteinExistence type="predicted"/>
<dbReference type="InterPro" id="IPR039465">
    <property type="entry name" value="IL-17_rcpt-like"/>
</dbReference>
<keyword evidence="7" id="KW-0675">Receptor</keyword>
<keyword evidence="4" id="KW-0732">Signal</keyword>
<feature type="domain" description="SEFIR" evidence="10">
    <location>
        <begin position="418"/>
        <end position="574"/>
    </location>
</feature>
<dbReference type="Proteomes" id="UP000694548">
    <property type="component" value="Chromosome sgr01"/>
</dbReference>
<keyword evidence="5" id="KW-1133">Transmembrane helix</keyword>
<dbReference type="InterPro" id="IPR043046">
    <property type="entry name" value="IL17RA/B_FnIII-like_2_sf"/>
</dbReference>
<evidence type="ECO:0000256" key="9">
    <source>
        <dbReference type="SAM" id="MobiDB-lite"/>
    </source>
</evidence>
<evidence type="ECO:0000256" key="2">
    <source>
        <dbReference type="ARBA" id="ARBA00022475"/>
    </source>
</evidence>
<gene>
    <name evidence="11" type="primary">il17ra1a</name>
</gene>
<dbReference type="InterPro" id="IPR038683">
    <property type="entry name" value="IL17RA/B_FnIII-like_1_sf"/>
</dbReference>
<dbReference type="PROSITE" id="PS51534">
    <property type="entry name" value="SEFIR"/>
    <property type="match status" value="1"/>
</dbReference>
<evidence type="ECO:0000256" key="1">
    <source>
        <dbReference type="ARBA" id="ARBA00004251"/>
    </source>
</evidence>
<evidence type="ECO:0000313" key="12">
    <source>
        <dbReference type="Proteomes" id="UP000694548"/>
    </source>
</evidence>
<evidence type="ECO:0000256" key="5">
    <source>
        <dbReference type="ARBA" id="ARBA00022989"/>
    </source>
</evidence>
<organism evidence="11 12">
    <name type="scientific">Nothobranchius furzeri</name>
    <name type="common">Turquoise killifish</name>
    <dbReference type="NCBI Taxonomy" id="105023"/>
    <lineage>
        <taxon>Eukaryota</taxon>
        <taxon>Metazoa</taxon>
        <taxon>Chordata</taxon>
        <taxon>Craniata</taxon>
        <taxon>Vertebrata</taxon>
        <taxon>Euteleostomi</taxon>
        <taxon>Actinopterygii</taxon>
        <taxon>Neopterygii</taxon>
        <taxon>Teleostei</taxon>
        <taxon>Neoteleostei</taxon>
        <taxon>Acanthomorphata</taxon>
        <taxon>Ovalentaria</taxon>
        <taxon>Atherinomorphae</taxon>
        <taxon>Cyprinodontiformes</taxon>
        <taxon>Nothobranchiidae</taxon>
        <taxon>Nothobranchius</taxon>
    </lineage>
</organism>
<reference evidence="11" key="2">
    <citation type="submission" date="2025-08" db="UniProtKB">
        <authorList>
            <consortium name="Ensembl"/>
        </authorList>
    </citation>
    <scope>IDENTIFICATION</scope>
</reference>
<keyword evidence="2" id="KW-1003">Cell membrane</keyword>
<feature type="region of interest" description="Disordered" evidence="9">
    <location>
        <begin position="781"/>
        <end position="808"/>
    </location>
</feature>
<dbReference type="GO" id="GO:0005886">
    <property type="term" value="C:plasma membrane"/>
    <property type="evidence" value="ECO:0007669"/>
    <property type="project" value="UniProtKB-SubCell"/>
</dbReference>
<dbReference type="Ensembl" id="ENSNFUT00015005875.1">
    <property type="protein sequence ID" value="ENSNFUP00015005571.1"/>
    <property type="gene ID" value="ENSNFUG00015002792.1"/>
</dbReference>
<protein>
    <recommendedName>
        <fullName evidence="10">SEFIR domain-containing protein</fullName>
    </recommendedName>
</protein>
<evidence type="ECO:0000259" key="10">
    <source>
        <dbReference type="PROSITE" id="PS51534"/>
    </source>
</evidence>
<reference evidence="11" key="1">
    <citation type="submission" date="2014-08" db="EMBL/GenBank/DDBJ databases">
        <authorList>
            <person name="Senf B."/>
            <person name="Petzold A."/>
            <person name="Downie B.R."/>
            <person name="Koch P."/>
            <person name="Platzer M."/>
        </authorList>
    </citation>
    <scope>NUCLEOTIDE SEQUENCE [LARGE SCALE GENOMIC DNA]</scope>
    <source>
        <strain evidence="11">GRZ</strain>
    </source>
</reference>
<dbReference type="GO" id="GO:0030368">
    <property type="term" value="F:interleukin-17 receptor activity"/>
    <property type="evidence" value="ECO:0007669"/>
    <property type="project" value="InterPro"/>
</dbReference>
<name>A0A8C6KKE9_NOTFU</name>
<evidence type="ECO:0000313" key="11">
    <source>
        <dbReference type="Ensembl" id="ENSNFUP00015005571.1"/>
    </source>
</evidence>
<feature type="region of interest" description="Disordered" evidence="9">
    <location>
        <begin position="821"/>
        <end position="846"/>
    </location>
</feature>
<dbReference type="GeneTree" id="ENSGT00940000159018"/>
<evidence type="ECO:0000256" key="4">
    <source>
        <dbReference type="ARBA" id="ARBA00022729"/>
    </source>
</evidence>
<evidence type="ECO:0000256" key="8">
    <source>
        <dbReference type="ARBA" id="ARBA00023180"/>
    </source>
</evidence>
<dbReference type="FunFam" id="3.40.50.11530:FF:000002">
    <property type="entry name" value="Interleukin 17 receptor A"/>
    <property type="match status" value="1"/>
</dbReference>
<keyword evidence="3" id="KW-0812">Transmembrane</keyword>
<dbReference type="PANTHER" id="PTHR15583">
    <property type="entry name" value="INTERLEUKIN-17 RECEPTOR"/>
    <property type="match status" value="1"/>
</dbReference>
<dbReference type="PANTHER" id="PTHR15583:SF13">
    <property type="entry name" value="INTERLEUKIN-17 RECEPTOR A"/>
    <property type="match status" value="1"/>
</dbReference>
<evidence type="ECO:0000256" key="6">
    <source>
        <dbReference type="ARBA" id="ARBA00023136"/>
    </source>
</evidence>
<keyword evidence="12" id="KW-1185">Reference proteome</keyword>
<accession>A0A8C6KKE9</accession>
<evidence type="ECO:0000256" key="7">
    <source>
        <dbReference type="ARBA" id="ARBA00023170"/>
    </source>
</evidence>
<dbReference type="InterPro" id="IPR013568">
    <property type="entry name" value="SEFIR_dom"/>
</dbReference>
<dbReference type="Pfam" id="PF16578">
    <property type="entry name" value="IL17R_fnIII_D2"/>
    <property type="match status" value="1"/>
</dbReference>
<keyword evidence="6" id="KW-0472">Membrane</keyword>
<dbReference type="AlphaFoldDB" id="A0A8C6KKE9"/>
<dbReference type="Gene3D" id="2.60.40.2150">
    <property type="entry name" value="Interleukin-17 receptor A/B, fibronectin-III-like domain 2"/>
    <property type="match status" value="1"/>
</dbReference>
<dbReference type="InterPro" id="IPR032356">
    <property type="entry name" value="IL17R_A/B_N"/>
</dbReference>
<feature type="compositionally biased region" description="Polar residues" evidence="9">
    <location>
        <begin position="785"/>
        <end position="801"/>
    </location>
</feature>
<evidence type="ECO:0000256" key="3">
    <source>
        <dbReference type="ARBA" id="ARBA00022692"/>
    </source>
</evidence>
<sequence length="876" mass="98031">MFVPTAKRLLSEAIEGSTRCIILVKHPGVFTPSRKCSVHLRHFVPCVCERAVFSPTWFEFVWNDTAGLLGVMVKMELLLRTMVLVLGVATSSALNILSGQALRCSRQDVNCTVKDSNCLDPGWQESHSLTPAGAEGLQVSVETKVDDAGWLQPVLHAEWELKDDGSINYLKATELHVLVMSTNENRCIRYSFRDKLKMRSPSEEKWSFFSDVLVLQPGLEYRVSIDNIPKPEQGHTHYDVSKSVHVPDCSNSKMQETQFCKETGSDWKPDVSMSLTSTNNSLAVSFSPHVLSEKYMLKVSCGTSKFVPMNNSNQARLNVTLNLDTWPKSCCQFEAEVTPSFPKCANDCIRHIKTQDFCSYHPTDQPSPQDSLTLILVVLGIVPVCLVIAIVSCVCCRHKAKPHVTPSPEKPPQPPKSPPKILVIYSKDHHLYRDVVLKMCAFLQAKCGTRVLVDLLDTTSVSMVGRLRWLEWQRQQLIDPCDKILVLCSCGVQAKWRAMCGQGKVTLREDVLSPTDDMLIPFLNLFLPDMHQVGMLGKYMVAYFDDICSEKDVPSVFDIGIKYNLMKHFEELYFRILDIEKYQPGQVNHIEGISGDEYFTCPSGQALRKAIETFKDYQLENPDWFEKECVESEEEVFTEASQLIGPLQVPPVFECVIPVRDGLPVSECALDINENDNSVHILVPELNPEGLMSSVAELLPVINPEWEHQYPSSLAEVLTEPSSILQPVCIAEPALNNRPPIQQNLLSFIQESPGNMPIEDNEEDSLLQANMEHSAYLDQRCSMDSGPQESSCPLNQRTSFPSAEISHPGLVEMEVGEVLGPSEKRSSSGSDQGYISKGSSQHEVPIKEDPIVALARLQEELFQGTFGYSDIDPEEN</sequence>
<reference evidence="11" key="3">
    <citation type="submission" date="2025-09" db="UniProtKB">
        <authorList>
            <consortium name="Ensembl"/>
        </authorList>
    </citation>
    <scope>IDENTIFICATION</scope>
</reference>